<evidence type="ECO:0000313" key="3">
    <source>
        <dbReference type="Proteomes" id="UP000321103"/>
    </source>
</evidence>
<dbReference type="RefSeq" id="WP_062737424.1">
    <property type="nucleotide sequence ID" value="NZ_BJZS01000126.1"/>
</dbReference>
<dbReference type="InterPro" id="IPR016181">
    <property type="entry name" value="Acyl_CoA_acyltransferase"/>
</dbReference>
<proteinExistence type="predicted"/>
<keyword evidence="3" id="KW-1185">Reference proteome</keyword>
<dbReference type="EMBL" id="BJZS01000126">
    <property type="protein sequence ID" value="GEO97411.1"/>
    <property type="molecule type" value="Genomic_DNA"/>
</dbReference>
<dbReference type="Proteomes" id="UP000321103">
    <property type="component" value="Unassembled WGS sequence"/>
</dbReference>
<evidence type="ECO:0000313" key="2">
    <source>
        <dbReference type="EMBL" id="GEO97411.1"/>
    </source>
</evidence>
<dbReference type="Gene3D" id="3.40.630.30">
    <property type="match status" value="1"/>
</dbReference>
<dbReference type="SUPFAM" id="SSF55729">
    <property type="entry name" value="Acyl-CoA N-acyltransferases (Nat)"/>
    <property type="match status" value="1"/>
</dbReference>
<dbReference type="PANTHER" id="PTHR43792">
    <property type="entry name" value="GNAT FAMILY, PUTATIVE (AFU_ORTHOLOGUE AFUA_3G00765)-RELATED-RELATED"/>
    <property type="match status" value="1"/>
</dbReference>
<dbReference type="CDD" id="cd04301">
    <property type="entry name" value="NAT_SF"/>
    <property type="match status" value="1"/>
</dbReference>
<keyword evidence="2" id="KW-0808">Transferase</keyword>
<dbReference type="Pfam" id="PF13302">
    <property type="entry name" value="Acetyltransf_3"/>
    <property type="match status" value="1"/>
</dbReference>
<dbReference type="PANTHER" id="PTHR43792:SF1">
    <property type="entry name" value="N-ACETYLTRANSFERASE DOMAIN-CONTAINING PROTEIN"/>
    <property type="match status" value="1"/>
</dbReference>
<sequence length="161" mass="17658">MPTRPSITLRPFHEADTAFFTGLATDERVTRFVGDGRPWAPQAIQDRLRAALQQQPVEQGGAVRWFIAEEEGEAVGLVVTTRCDAGVEIGYWVSPQHWGRGVAGAMVDLAVATVPDVYGRVRLIAWAAPANTASTRLLTRRGFELEASQDGLDRYVLAHTQ</sequence>
<accession>A0A512IIB5</accession>
<feature type="domain" description="N-acetyltransferase" evidence="1">
    <location>
        <begin position="7"/>
        <end position="161"/>
    </location>
</feature>
<dbReference type="InterPro" id="IPR000182">
    <property type="entry name" value="GNAT_dom"/>
</dbReference>
<gene>
    <name evidence="2" type="ORF">KTU01_35340</name>
</gene>
<name>A0A512IIB5_9MICC</name>
<dbReference type="STRING" id="388357.GCA_001580365_03787"/>
<organism evidence="2 3">
    <name type="scientific">Kocuria turfanensis</name>
    <dbReference type="NCBI Taxonomy" id="388357"/>
    <lineage>
        <taxon>Bacteria</taxon>
        <taxon>Bacillati</taxon>
        <taxon>Actinomycetota</taxon>
        <taxon>Actinomycetes</taxon>
        <taxon>Micrococcales</taxon>
        <taxon>Micrococcaceae</taxon>
        <taxon>Kocuria</taxon>
    </lineage>
</organism>
<dbReference type="GO" id="GO:0016747">
    <property type="term" value="F:acyltransferase activity, transferring groups other than amino-acyl groups"/>
    <property type="evidence" value="ECO:0007669"/>
    <property type="project" value="InterPro"/>
</dbReference>
<dbReference type="PROSITE" id="PS51186">
    <property type="entry name" value="GNAT"/>
    <property type="match status" value="1"/>
</dbReference>
<evidence type="ECO:0000259" key="1">
    <source>
        <dbReference type="PROSITE" id="PS51186"/>
    </source>
</evidence>
<dbReference type="AlphaFoldDB" id="A0A512IIB5"/>
<reference evidence="2 3" key="1">
    <citation type="submission" date="2019-07" db="EMBL/GenBank/DDBJ databases">
        <title>Whole genome shotgun sequence of Kocuria turfanensis NBRC 107627.</title>
        <authorList>
            <person name="Hosoyama A."/>
            <person name="Uohara A."/>
            <person name="Ohji S."/>
            <person name="Ichikawa N."/>
        </authorList>
    </citation>
    <scope>NUCLEOTIDE SEQUENCE [LARGE SCALE GENOMIC DNA]</scope>
    <source>
        <strain evidence="2 3">NBRC 107627</strain>
    </source>
</reference>
<dbReference type="InterPro" id="IPR051531">
    <property type="entry name" value="N-acetyltransferase"/>
</dbReference>
<comment type="caution">
    <text evidence="2">The sequence shown here is derived from an EMBL/GenBank/DDBJ whole genome shotgun (WGS) entry which is preliminary data.</text>
</comment>
<protein>
    <submittedName>
        <fullName evidence="2">Ribosomal-protein-alanine N-acetyltransferase</fullName>
    </submittedName>
</protein>